<accession>A0A6N7LK03</accession>
<keyword evidence="7" id="KW-1185">Reference proteome</keyword>
<dbReference type="EMBL" id="WITC01000116">
    <property type="protein sequence ID" value="MQX18132.1"/>
    <property type="molecule type" value="Genomic_DNA"/>
</dbReference>
<feature type="signal peptide" evidence="5">
    <location>
        <begin position="1"/>
        <end position="34"/>
    </location>
</feature>
<evidence type="ECO:0000313" key="7">
    <source>
        <dbReference type="Proteomes" id="UP000439983"/>
    </source>
</evidence>
<evidence type="ECO:0000256" key="3">
    <source>
        <dbReference type="ARBA" id="ARBA00022729"/>
    </source>
</evidence>
<dbReference type="GO" id="GO:1901982">
    <property type="term" value="F:maltose binding"/>
    <property type="evidence" value="ECO:0007669"/>
    <property type="project" value="TreeGrafter"/>
</dbReference>
<dbReference type="AlphaFoldDB" id="A0A6N7LK03"/>
<dbReference type="Proteomes" id="UP000439983">
    <property type="component" value="Unassembled WGS sequence"/>
</dbReference>
<evidence type="ECO:0000256" key="5">
    <source>
        <dbReference type="SAM" id="SignalP"/>
    </source>
</evidence>
<evidence type="ECO:0000256" key="4">
    <source>
        <dbReference type="ARBA" id="ARBA00022764"/>
    </source>
</evidence>
<evidence type="ECO:0000256" key="1">
    <source>
        <dbReference type="ARBA" id="ARBA00008520"/>
    </source>
</evidence>
<dbReference type="SUPFAM" id="SSF53850">
    <property type="entry name" value="Periplasmic binding protein-like II"/>
    <property type="match status" value="1"/>
</dbReference>
<comment type="similarity">
    <text evidence="1">Belongs to the bacterial solute-binding protein 1 family.</text>
</comment>
<dbReference type="CDD" id="cd13585">
    <property type="entry name" value="PBP2_TMBP_like"/>
    <property type="match status" value="1"/>
</dbReference>
<reference evidence="6 7" key="1">
    <citation type="journal article" date="2013" name="Genome Biol.">
        <title>Comparative genomics of the core and accessory genomes of 48 Sinorhizobium strains comprising five genospecies.</title>
        <authorList>
            <person name="Sugawara M."/>
            <person name="Epstein B."/>
            <person name="Badgley B.D."/>
            <person name="Unno T."/>
            <person name="Xu L."/>
            <person name="Reese J."/>
            <person name="Gyaneshwar P."/>
            <person name="Denny R."/>
            <person name="Mudge J."/>
            <person name="Bharti A.K."/>
            <person name="Farmer A.D."/>
            <person name="May G.D."/>
            <person name="Woodward J.E."/>
            <person name="Medigue C."/>
            <person name="Vallenet D."/>
            <person name="Lajus A."/>
            <person name="Rouy Z."/>
            <person name="Martinez-Vaz B."/>
            <person name="Tiffin P."/>
            <person name="Young N.D."/>
            <person name="Sadowsky M.J."/>
        </authorList>
    </citation>
    <scope>NUCLEOTIDE SEQUENCE [LARGE SCALE GENOMIC DNA]</scope>
    <source>
        <strain evidence="6 7">USDA4894</strain>
    </source>
</reference>
<name>A0A6N7LK03_SINTE</name>
<evidence type="ECO:0000256" key="2">
    <source>
        <dbReference type="ARBA" id="ARBA00022448"/>
    </source>
</evidence>
<feature type="chain" id="PRO_5027082646" evidence="5">
    <location>
        <begin position="35"/>
        <end position="440"/>
    </location>
</feature>
<sequence length="440" mass="48041">MNPARGGVKQMGKRLLLGLAVSAALGLVMSPAEAKTVVKVMHQGDPDTVATYGAVAKRFEEANPDVDIELIYAPHDAYNEKFSAAVLSKQMPDIMELDAPFLANYVWSGYLQPIKPLIDQDVLDDMTESNIAQGTYPVDKDLYAVGLTDSSVVLYGNRKYLEAIGARIPKSVDDAWTREEFEGYLEKLSKLEGVKWPIDTFRGYGIKTEWITYAYSPILQSAGCDLIDRKTWKSVGALDSEPCVDALTMMQKWVRNGWVVPQSSGTNQFFAEGHPAALAFGGHWFYAEAAASMKDDIVVMPLPKFGPKGASPNGTWIWGITTASEHPDIAGKFVSFMLKDKQFRDYAKEDSAYPGLRSFAADSPLYAAGGPMAVAFEQASKTAVARPPHPAYPTITSAFMGAVDEIFNGGDVKAALTAASEKIDQDIEDNDGYPPFNEQQ</sequence>
<dbReference type="GO" id="GO:0015768">
    <property type="term" value="P:maltose transport"/>
    <property type="evidence" value="ECO:0007669"/>
    <property type="project" value="TreeGrafter"/>
</dbReference>
<keyword evidence="4" id="KW-0574">Periplasm</keyword>
<dbReference type="GO" id="GO:0055052">
    <property type="term" value="C:ATP-binding cassette (ABC) transporter complex, substrate-binding subunit-containing"/>
    <property type="evidence" value="ECO:0007669"/>
    <property type="project" value="TreeGrafter"/>
</dbReference>
<dbReference type="Pfam" id="PF13416">
    <property type="entry name" value="SBP_bac_8"/>
    <property type="match status" value="1"/>
</dbReference>
<dbReference type="PANTHER" id="PTHR30061:SF50">
    <property type="entry name" value="MALTOSE_MALTODEXTRIN-BINDING PERIPLASMIC PROTEIN"/>
    <property type="match status" value="1"/>
</dbReference>
<keyword evidence="3 5" id="KW-0732">Signal</keyword>
<dbReference type="OrthoDB" id="9762335at2"/>
<evidence type="ECO:0000313" key="6">
    <source>
        <dbReference type="EMBL" id="MQX18132.1"/>
    </source>
</evidence>
<proteinExistence type="inferred from homology"/>
<dbReference type="PANTHER" id="PTHR30061">
    <property type="entry name" value="MALTOSE-BINDING PERIPLASMIC PROTEIN"/>
    <property type="match status" value="1"/>
</dbReference>
<dbReference type="GO" id="GO:0042956">
    <property type="term" value="P:maltodextrin transmembrane transport"/>
    <property type="evidence" value="ECO:0007669"/>
    <property type="project" value="TreeGrafter"/>
</dbReference>
<dbReference type="Gene3D" id="3.40.190.10">
    <property type="entry name" value="Periplasmic binding protein-like II"/>
    <property type="match status" value="1"/>
</dbReference>
<dbReference type="InterPro" id="IPR006059">
    <property type="entry name" value="SBP"/>
</dbReference>
<protein>
    <submittedName>
        <fullName evidence="6">Extracellular solute-binding protein</fullName>
    </submittedName>
</protein>
<gene>
    <name evidence="6" type="ORF">GHK62_26350</name>
</gene>
<comment type="caution">
    <text evidence="6">The sequence shown here is derived from an EMBL/GenBank/DDBJ whole genome shotgun (WGS) entry which is preliminary data.</text>
</comment>
<organism evidence="6 7">
    <name type="scientific">Sinorhizobium terangae</name>
    <dbReference type="NCBI Taxonomy" id="110322"/>
    <lineage>
        <taxon>Bacteria</taxon>
        <taxon>Pseudomonadati</taxon>
        <taxon>Pseudomonadota</taxon>
        <taxon>Alphaproteobacteria</taxon>
        <taxon>Hyphomicrobiales</taxon>
        <taxon>Rhizobiaceae</taxon>
        <taxon>Sinorhizobium/Ensifer group</taxon>
        <taxon>Sinorhizobium</taxon>
    </lineage>
</organism>
<keyword evidence="2" id="KW-0813">Transport</keyword>